<comment type="caution">
    <text evidence="1">The sequence shown here is derived from an EMBL/GenBank/DDBJ whole genome shotgun (WGS) entry which is preliminary data.</text>
</comment>
<evidence type="ECO:0000313" key="2">
    <source>
        <dbReference type="Proteomes" id="UP000616151"/>
    </source>
</evidence>
<dbReference type="Proteomes" id="UP000616151">
    <property type="component" value="Unassembled WGS sequence"/>
</dbReference>
<keyword evidence="2" id="KW-1185">Reference proteome</keyword>
<sequence>MKEDYDIEAAGLSIAARREDATPLPLVHDISFAVPHGRISALIGESGSGKSLTASVLLGLTDTEQFDVSFSRLRILDRELTSVDDAGFAHLRGTSIGYVTQDPGRSLDPTMTVGDQIAELFVLHQGMGWNAARHEAIRALDQVRIASAAARASDYPHSFSGGMKQRIVIAGAIALRPRILIADEPTSALDVTVQAEILALIDELRRMMKMSVLLITHDLGIVYQLADQVLVMNKGEIVERGDAEQICRSPMQDYTRRLIAAVPDIGDAPGRRGAHG</sequence>
<proteinExistence type="predicted"/>
<organism evidence="1 2">
    <name type="scientific">Taklimakanibacter albus</name>
    <dbReference type="NCBI Taxonomy" id="2800327"/>
    <lineage>
        <taxon>Bacteria</taxon>
        <taxon>Pseudomonadati</taxon>
        <taxon>Pseudomonadota</taxon>
        <taxon>Alphaproteobacteria</taxon>
        <taxon>Hyphomicrobiales</taxon>
        <taxon>Aestuariivirgaceae</taxon>
        <taxon>Taklimakanibacter</taxon>
    </lineage>
</organism>
<protein>
    <submittedName>
        <fullName evidence="1">ABC transporter ATP-binding protein</fullName>
    </submittedName>
</protein>
<reference evidence="1" key="1">
    <citation type="submission" date="2021-01" db="EMBL/GenBank/DDBJ databases">
        <authorList>
            <person name="Sun Q."/>
        </authorList>
    </citation>
    <scope>NUCLEOTIDE SEQUENCE</scope>
    <source>
        <strain evidence="1">YIM B02566</strain>
    </source>
</reference>
<name>A0ACC5RFE8_9HYPH</name>
<accession>A0ACC5RFE8</accession>
<keyword evidence="1" id="KW-0547">Nucleotide-binding</keyword>
<gene>
    <name evidence="1" type="ORF">JHL16_33580</name>
</gene>
<dbReference type="EMBL" id="JAENHL010000008">
    <property type="protein sequence ID" value="MBK1871347.1"/>
    <property type="molecule type" value="Genomic_DNA"/>
</dbReference>
<evidence type="ECO:0000313" key="1">
    <source>
        <dbReference type="EMBL" id="MBK1871347.1"/>
    </source>
</evidence>
<keyword evidence="1" id="KW-0067">ATP-binding</keyword>